<dbReference type="AlphaFoldDB" id="A0A848LA17"/>
<feature type="domain" description="RsbT co-antagonist protein RsbRD N-terminal" evidence="3">
    <location>
        <begin position="21"/>
        <end position="158"/>
    </location>
</feature>
<evidence type="ECO:0000256" key="1">
    <source>
        <dbReference type="ARBA" id="ARBA00006754"/>
    </source>
</evidence>
<dbReference type="Pfam" id="PF14361">
    <property type="entry name" value="RsbRD_N"/>
    <property type="match status" value="1"/>
</dbReference>
<dbReference type="InterPro" id="IPR041522">
    <property type="entry name" value="CdaR_GGDEF"/>
</dbReference>
<dbReference type="InterPro" id="IPR025751">
    <property type="entry name" value="RsbRD_N_dom"/>
</dbReference>
<dbReference type="EMBL" id="JABBNB010000035">
    <property type="protein sequence ID" value="NMO04418.1"/>
    <property type="molecule type" value="Genomic_DNA"/>
</dbReference>
<dbReference type="Pfam" id="PF17853">
    <property type="entry name" value="GGDEF_2"/>
    <property type="match status" value="1"/>
</dbReference>
<evidence type="ECO:0000259" key="2">
    <source>
        <dbReference type="Pfam" id="PF13556"/>
    </source>
</evidence>
<organism evidence="5 6">
    <name type="scientific">Gordonia asplenii</name>
    <dbReference type="NCBI Taxonomy" id="2725283"/>
    <lineage>
        <taxon>Bacteria</taxon>
        <taxon>Bacillati</taxon>
        <taxon>Actinomycetota</taxon>
        <taxon>Actinomycetes</taxon>
        <taxon>Mycobacteriales</taxon>
        <taxon>Gordoniaceae</taxon>
        <taxon>Gordonia</taxon>
    </lineage>
</organism>
<comment type="similarity">
    <text evidence="1">Belongs to the CdaR family.</text>
</comment>
<protein>
    <submittedName>
        <fullName evidence="5">PucR family transcriptional regulator</fullName>
    </submittedName>
</protein>
<sequence length="391" mass="41782">MTYSEQELRRLGSSLVETAGDLGAKAAAAISESVPFYRDTASIGADDLLTSCTENLRFVFSALASGKTADTTAASETGVRRARAAVPLHEVMTAYRVGFRSVWEPVIIGGRNRPELSAQTLLEATARVVAAQDSFTDAMAIAYSREQASLVRVESERRSALIAGLLTGSLVGGRTLWEIADTLGLPNSGPYVVVAVSCADVGRSPMPTVADELGHLAILSVWQLMPNAYVGVVHLRNRSRLPQLITVLERLARTSVGVSGVYDNLAQTGEALRLARIASAGTPRGVRVTVFDAAPLAIAAGTDPPTMRAVASGVFAGLPDDERDMLLDTIEAWFECAGSASDAAARLYCHPNTVRHRLHRVEKHIAKSFTNPRHVAEMCVALEVARRFGLD</sequence>
<dbReference type="Proteomes" id="UP000550729">
    <property type="component" value="Unassembled WGS sequence"/>
</dbReference>
<dbReference type="InterPro" id="IPR025736">
    <property type="entry name" value="PucR_C-HTH_dom"/>
</dbReference>
<dbReference type="RefSeq" id="WP_170196923.1">
    <property type="nucleotide sequence ID" value="NZ_JABBNB010000035.1"/>
</dbReference>
<comment type="caution">
    <text evidence="5">The sequence shown here is derived from an EMBL/GenBank/DDBJ whole genome shotgun (WGS) entry which is preliminary data.</text>
</comment>
<dbReference type="PANTHER" id="PTHR33744">
    <property type="entry name" value="CARBOHYDRATE DIACID REGULATOR"/>
    <property type="match status" value="1"/>
</dbReference>
<dbReference type="PANTHER" id="PTHR33744:SF1">
    <property type="entry name" value="DNA-BINDING TRANSCRIPTIONAL ACTIVATOR ADER"/>
    <property type="match status" value="1"/>
</dbReference>
<dbReference type="InterPro" id="IPR051448">
    <property type="entry name" value="CdaR-like_regulators"/>
</dbReference>
<evidence type="ECO:0000259" key="3">
    <source>
        <dbReference type="Pfam" id="PF14361"/>
    </source>
</evidence>
<reference evidence="5 6" key="1">
    <citation type="submission" date="2020-04" db="EMBL/GenBank/DDBJ databases">
        <title>Gordonia sp. nov. TBRC 11910.</title>
        <authorList>
            <person name="Suriyachadkun C."/>
        </authorList>
    </citation>
    <scope>NUCLEOTIDE SEQUENCE [LARGE SCALE GENOMIC DNA]</scope>
    <source>
        <strain evidence="5 6">TBRC 11910</strain>
    </source>
</reference>
<name>A0A848LA17_9ACTN</name>
<feature type="domain" description="PucR C-terminal helix-turn-helix" evidence="2">
    <location>
        <begin position="326"/>
        <end position="383"/>
    </location>
</feature>
<proteinExistence type="inferred from homology"/>
<keyword evidence="6" id="KW-1185">Reference proteome</keyword>
<evidence type="ECO:0000313" key="5">
    <source>
        <dbReference type="EMBL" id="NMO04418.1"/>
    </source>
</evidence>
<dbReference type="Gene3D" id="1.10.10.2840">
    <property type="entry name" value="PucR C-terminal helix-turn-helix domain"/>
    <property type="match status" value="1"/>
</dbReference>
<dbReference type="InterPro" id="IPR042070">
    <property type="entry name" value="PucR_C-HTH_sf"/>
</dbReference>
<feature type="domain" description="CdaR GGDEF-like" evidence="4">
    <location>
        <begin position="175"/>
        <end position="278"/>
    </location>
</feature>
<evidence type="ECO:0000259" key="4">
    <source>
        <dbReference type="Pfam" id="PF17853"/>
    </source>
</evidence>
<gene>
    <name evidence="5" type="ORF">HH308_24670</name>
</gene>
<dbReference type="Pfam" id="PF13556">
    <property type="entry name" value="HTH_30"/>
    <property type="match status" value="1"/>
</dbReference>
<accession>A0A848LA17</accession>
<evidence type="ECO:0000313" key="6">
    <source>
        <dbReference type="Proteomes" id="UP000550729"/>
    </source>
</evidence>